<dbReference type="STRING" id="1486262.TM49_04055"/>
<evidence type="ECO:0008006" key="5">
    <source>
        <dbReference type="Google" id="ProtNLM"/>
    </source>
</evidence>
<evidence type="ECO:0000313" key="3">
    <source>
        <dbReference type="EMBL" id="AJY45049.1"/>
    </source>
</evidence>
<dbReference type="InterPro" id="IPR036005">
    <property type="entry name" value="Creatinase/aminopeptidase-like"/>
</dbReference>
<organism evidence="3 4">
    <name type="scientific">Martelella endophytica</name>
    <dbReference type="NCBI Taxonomy" id="1486262"/>
    <lineage>
        <taxon>Bacteria</taxon>
        <taxon>Pseudomonadati</taxon>
        <taxon>Pseudomonadota</taxon>
        <taxon>Alphaproteobacteria</taxon>
        <taxon>Hyphomicrobiales</taxon>
        <taxon>Aurantimonadaceae</taxon>
        <taxon>Martelella</taxon>
    </lineage>
</organism>
<feature type="domain" description="Peptidase M24" evidence="1">
    <location>
        <begin position="151"/>
        <end position="351"/>
    </location>
</feature>
<dbReference type="HOGENOM" id="CLU_017266_4_2_5"/>
<dbReference type="PANTHER" id="PTHR46112">
    <property type="entry name" value="AMINOPEPTIDASE"/>
    <property type="match status" value="1"/>
</dbReference>
<name>A0A0D5LLI1_MAREN</name>
<dbReference type="CDD" id="cd01066">
    <property type="entry name" value="APP_MetAP"/>
    <property type="match status" value="1"/>
</dbReference>
<evidence type="ECO:0000259" key="1">
    <source>
        <dbReference type="Pfam" id="PF00557"/>
    </source>
</evidence>
<feature type="domain" description="Creatinase N-terminal" evidence="2">
    <location>
        <begin position="5"/>
        <end position="142"/>
    </location>
</feature>
<dbReference type="PATRIC" id="fig|1486262.3.peg.826"/>
<dbReference type="InterPro" id="IPR000587">
    <property type="entry name" value="Creatinase_N"/>
</dbReference>
<dbReference type="InterPro" id="IPR050659">
    <property type="entry name" value="Peptidase_M24B"/>
</dbReference>
<dbReference type="AlphaFoldDB" id="A0A0D5LLI1"/>
<dbReference type="PANTHER" id="PTHR46112:SF2">
    <property type="entry name" value="XAA-PRO AMINOPEPTIDASE P-RELATED"/>
    <property type="match status" value="1"/>
</dbReference>
<keyword evidence="4" id="KW-1185">Reference proteome</keyword>
<dbReference type="Pfam" id="PF00557">
    <property type="entry name" value="Peptidase_M24"/>
    <property type="match status" value="1"/>
</dbReference>
<dbReference type="InterPro" id="IPR029149">
    <property type="entry name" value="Creatin/AminoP/Spt16_N"/>
</dbReference>
<accession>A0A0D5LLI1</accession>
<dbReference type="SUPFAM" id="SSF53092">
    <property type="entry name" value="Creatinase/prolidase N-terminal domain"/>
    <property type="match status" value="1"/>
</dbReference>
<dbReference type="Gene3D" id="3.90.230.10">
    <property type="entry name" value="Creatinase/methionine aminopeptidase superfamily"/>
    <property type="match status" value="1"/>
</dbReference>
<dbReference type="Proteomes" id="UP000032611">
    <property type="component" value="Chromosome"/>
</dbReference>
<evidence type="ECO:0000313" key="4">
    <source>
        <dbReference type="Proteomes" id="UP000032611"/>
    </source>
</evidence>
<dbReference type="SUPFAM" id="SSF55920">
    <property type="entry name" value="Creatinase/aminopeptidase"/>
    <property type="match status" value="1"/>
</dbReference>
<dbReference type="InterPro" id="IPR000994">
    <property type="entry name" value="Pept_M24"/>
</dbReference>
<dbReference type="KEGG" id="mey:TM49_04055"/>
<dbReference type="EMBL" id="CP010803">
    <property type="protein sequence ID" value="AJY45049.1"/>
    <property type="molecule type" value="Genomic_DNA"/>
</dbReference>
<gene>
    <name evidence="3" type="ORF">TM49_04055</name>
</gene>
<dbReference type="Gene3D" id="3.40.350.10">
    <property type="entry name" value="Creatinase/prolidase N-terminal domain"/>
    <property type="match status" value="1"/>
</dbReference>
<proteinExistence type="predicted"/>
<protein>
    <recommendedName>
        <fullName evidence="5">Aminopeptidase P family protein</fullName>
    </recommendedName>
</protein>
<sequence length="369" mass="41259">MGDIPRLRAELEASEFDAIVACSPENVRYISDVMIDTMKSIRDRLGFIVWAKGRDPVFILCQVEEAYVRQKTWIEDIRGYREFFVKPTDLLADVLKELGLADGKIGIELEYFAAKYLLSLKEQLPNLKVDACDPLFRKVRSIKTSREVATLQEAFRGTEKAMLATFATTRVGETEYSLSRRLADGIMLSGADIVAFNHINAGPNTGFPHAAPTGYQVQKGDYVKADSGGWYPGAYPSNVGRTAKMGKPTAEEQDIWKRLREIHHTIADMLRPGNTGGQLFDVAAKLHAKHGLPFPFAHNGHSIGLELHEYPMIKPEENTVFEPGMVCTVETRIRFVGEKGLHMEDLYHITESGPVLLSDAFDNEEILVV</sequence>
<reference evidence="3" key="1">
    <citation type="journal article" date="2015" name="Genome Announc.">
        <title>Complete genome sequence of Martelella endophytica YC6887, which has antifungal activity associated with a halophyte.</title>
        <authorList>
            <person name="Khan A."/>
            <person name="Khan H."/>
            <person name="Chung E.J."/>
            <person name="Hossain M.T."/>
            <person name="Chung Y.R."/>
        </authorList>
    </citation>
    <scope>NUCLEOTIDE SEQUENCE [LARGE SCALE GENOMIC DNA]</scope>
    <source>
        <strain evidence="3">YC6887</strain>
    </source>
</reference>
<dbReference type="Pfam" id="PF01321">
    <property type="entry name" value="Creatinase_N"/>
    <property type="match status" value="1"/>
</dbReference>
<evidence type="ECO:0000259" key="2">
    <source>
        <dbReference type="Pfam" id="PF01321"/>
    </source>
</evidence>